<dbReference type="SUPFAM" id="SSF63829">
    <property type="entry name" value="Calcium-dependent phosphotriesterase"/>
    <property type="match status" value="1"/>
</dbReference>
<organism evidence="3 4">
    <name type="scientific">Xenophilus arseniciresistens</name>
    <dbReference type="NCBI Taxonomy" id="1283306"/>
    <lineage>
        <taxon>Bacteria</taxon>
        <taxon>Pseudomonadati</taxon>
        <taxon>Pseudomonadota</taxon>
        <taxon>Betaproteobacteria</taxon>
        <taxon>Burkholderiales</taxon>
        <taxon>Comamonadaceae</taxon>
        <taxon>Xenophilus</taxon>
    </lineage>
</organism>
<feature type="chain" id="PRO_5042161178" description="WG repeat protein" evidence="2">
    <location>
        <begin position="29"/>
        <end position="796"/>
    </location>
</feature>
<feature type="compositionally biased region" description="Basic and acidic residues" evidence="1">
    <location>
        <begin position="84"/>
        <end position="95"/>
    </location>
</feature>
<dbReference type="AlphaFoldDB" id="A0AAE3NBP8"/>
<feature type="region of interest" description="Disordered" evidence="1">
    <location>
        <begin position="716"/>
        <end position="745"/>
    </location>
</feature>
<proteinExistence type="predicted"/>
<protein>
    <recommendedName>
        <fullName evidence="5">WG repeat protein</fullName>
    </recommendedName>
</protein>
<feature type="compositionally biased region" description="Basic and acidic residues" evidence="1">
    <location>
        <begin position="53"/>
        <end position="77"/>
    </location>
</feature>
<evidence type="ECO:0000256" key="1">
    <source>
        <dbReference type="SAM" id="MobiDB-lite"/>
    </source>
</evidence>
<gene>
    <name evidence="3" type="ORF">PGB34_20325</name>
</gene>
<dbReference type="EMBL" id="JAQIPB010000011">
    <property type="protein sequence ID" value="MDA7418726.1"/>
    <property type="molecule type" value="Genomic_DNA"/>
</dbReference>
<dbReference type="RefSeq" id="WP_271429936.1">
    <property type="nucleotide sequence ID" value="NZ_JAQIPB010000011.1"/>
</dbReference>
<feature type="compositionally biased region" description="Low complexity" evidence="1">
    <location>
        <begin position="716"/>
        <end position="733"/>
    </location>
</feature>
<dbReference type="Proteomes" id="UP001212602">
    <property type="component" value="Unassembled WGS sequence"/>
</dbReference>
<reference evidence="3" key="1">
    <citation type="submission" date="2023-01" db="EMBL/GenBank/DDBJ databases">
        <title>Xenophilus mangrovi sp. nov., isolated from soil of Mangrove nature reserve.</title>
        <authorList>
            <person name="Xu S."/>
            <person name="Liu Z."/>
            <person name="Xu Y."/>
        </authorList>
    </citation>
    <scope>NUCLEOTIDE SEQUENCE</scope>
    <source>
        <strain evidence="3">YW8</strain>
    </source>
</reference>
<sequence>MSRTACCSGASAAVLALAMLLHAPAVQANDPTLLIREIGRVLEQGERASQLRRQQEEQREAQEARQRAAERAERERTAALQRQQKAEQDAATRKADVAAMQAPPEWAGRLVLHRRALEAPEPAAPPPPPDLVVDARSIASLSPQGQWLAWENAAGTLELRNLRDGSQRSLGRSAGKHSRSLAFVGESALLIYDYEQGSELVDMQGNTLQRFAKGGYYPQPRVEPGPVAISHVSGREPLRCDEVLHYDARGQVLERIRVPGADACAARIDAQGRTEVLVHQDGQFTRHVQGQVANQFAGDTRSLGQYAQRGLHWLGQTPYAVSDVGNWNSSTHRFRLWDTVQGRLLCELPGHILGRPIADESGEVYVRQPAARLNVQDCSLTRVGTGPGVLTLLKEGAVLHDYESGRIQIFDRAQWQLRASLETPFRKAGATPGNYYPHFQATPGAPERVLLSVGSEDTPGWFIDLSAGRLVAQVPPGMRWGEHLLHYSHDSANSLWRNKVWRWREPEPAAAGLGDFLKAMRKDRYETTAEHRVRVAALARAHSLTVKLHDYDADRARFTASWREQALTLPMPPAQARRLDGLSEVRVQGLLSVLDDDFVELREASVQMPDGSLQRLALPAGPAPARVRAAASERAATPATAASVPGSAGAATPLPALARSAALPAAPGACSATMAHLAPQLRAYRAPALAEARQAILDLQPAKVLGDLRRKGATQAQLQQQAQQLEQSAREAATTARQSDGGGNSIRAADAGQLALDWPCEGIHPAAVCAYVAMRWEALVMQELARQWPQCTAASS</sequence>
<feature type="region of interest" description="Disordered" evidence="1">
    <location>
        <begin position="628"/>
        <end position="649"/>
    </location>
</feature>
<evidence type="ECO:0000256" key="2">
    <source>
        <dbReference type="SAM" id="SignalP"/>
    </source>
</evidence>
<feature type="region of interest" description="Disordered" evidence="1">
    <location>
        <begin position="49"/>
        <end position="95"/>
    </location>
</feature>
<evidence type="ECO:0000313" key="3">
    <source>
        <dbReference type="EMBL" id="MDA7418726.1"/>
    </source>
</evidence>
<feature type="signal peptide" evidence="2">
    <location>
        <begin position="1"/>
        <end position="28"/>
    </location>
</feature>
<comment type="caution">
    <text evidence="3">The sequence shown here is derived from an EMBL/GenBank/DDBJ whole genome shotgun (WGS) entry which is preliminary data.</text>
</comment>
<name>A0AAE3NBP8_9BURK</name>
<accession>A0AAE3NBP8</accession>
<keyword evidence="4" id="KW-1185">Reference proteome</keyword>
<evidence type="ECO:0000313" key="4">
    <source>
        <dbReference type="Proteomes" id="UP001212602"/>
    </source>
</evidence>
<keyword evidence="2" id="KW-0732">Signal</keyword>
<evidence type="ECO:0008006" key="5">
    <source>
        <dbReference type="Google" id="ProtNLM"/>
    </source>
</evidence>